<sequence length="141" mass="15612">MNQDNGDEERTTSTRAEKAAPEGTVGEIGQEKQDAIRVACAVADVAELQRLAESAGGFLTDSLRRLAWPILLGLPAPKTDDNDDEPLPASEGDAGGWKELPRHRDEDQVQLDVNRSFVYYPHGNYHHPAFRIEASSRQKLF</sequence>
<proteinExistence type="predicted"/>
<reference evidence="1" key="1">
    <citation type="submission" date="2022-07" db="EMBL/GenBank/DDBJ databases">
        <title>Genome Sequence of Lecanicillium saksenae.</title>
        <authorList>
            <person name="Buettner E."/>
        </authorList>
    </citation>
    <scope>NUCLEOTIDE SEQUENCE</scope>
    <source>
        <strain evidence="1">VT-O1</strain>
    </source>
</reference>
<gene>
    <name evidence="1" type="ORF">NLG97_g8986</name>
</gene>
<evidence type="ECO:0000313" key="1">
    <source>
        <dbReference type="EMBL" id="KAJ3476905.1"/>
    </source>
</evidence>
<dbReference type="Proteomes" id="UP001148737">
    <property type="component" value="Unassembled WGS sequence"/>
</dbReference>
<keyword evidence="2" id="KW-1185">Reference proteome</keyword>
<evidence type="ECO:0000313" key="2">
    <source>
        <dbReference type="Proteomes" id="UP001148737"/>
    </source>
</evidence>
<accession>A0ACC1QHA5</accession>
<dbReference type="EMBL" id="JANAKD010001729">
    <property type="protein sequence ID" value="KAJ3476905.1"/>
    <property type="molecule type" value="Genomic_DNA"/>
</dbReference>
<comment type="caution">
    <text evidence="1">The sequence shown here is derived from an EMBL/GenBank/DDBJ whole genome shotgun (WGS) entry which is preliminary data.</text>
</comment>
<name>A0ACC1QHA5_9HYPO</name>
<organism evidence="1 2">
    <name type="scientific">Lecanicillium saksenae</name>
    <dbReference type="NCBI Taxonomy" id="468837"/>
    <lineage>
        <taxon>Eukaryota</taxon>
        <taxon>Fungi</taxon>
        <taxon>Dikarya</taxon>
        <taxon>Ascomycota</taxon>
        <taxon>Pezizomycotina</taxon>
        <taxon>Sordariomycetes</taxon>
        <taxon>Hypocreomycetidae</taxon>
        <taxon>Hypocreales</taxon>
        <taxon>Cordycipitaceae</taxon>
        <taxon>Lecanicillium</taxon>
    </lineage>
</organism>
<protein>
    <submittedName>
        <fullName evidence="1">Uncharacterized protein</fullName>
    </submittedName>
</protein>